<evidence type="ECO:0000256" key="3">
    <source>
        <dbReference type="ARBA" id="ARBA00022679"/>
    </source>
</evidence>
<comment type="pathway">
    <text evidence="1">Isoprenoid biosynthesis; isopentenyl diphosphate biosynthesis via mevalonate pathway; isopentenyl diphosphate from (R)-mevalonate: step 2/3.</text>
</comment>
<evidence type="ECO:0000256" key="1">
    <source>
        <dbReference type="ARBA" id="ARBA00005017"/>
    </source>
</evidence>
<evidence type="ECO:0000256" key="6">
    <source>
        <dbReference type="ARBA" id="ARBA00022840"/>
    </source>
</evidence>
<dbReference type="Gene3D" id="3.30.70.890">
    <property type="entry name" value="GHMP kinase, C-terminal domain"/>
    <property type="match status" value="1"/>
</dbReference>
<keyword evidence="4" id="KW-0547">Nucleotide-binding</keyword>
<dbReference type="PANTHER" id="PTHR31814:SF2">
    <property type="entry name" value="PHOSPHOMEVALONATE KINASE"/>
    <property type="match status" value="1"/>
</dbReference>
<dbReference type="NCBIfam" id="TIGR01220">
    <property type="entry name" value="Pmev_kin_Gr_pos"/>
    <property type="match status" value="1"/>
</dbReference>
<dbReference type="EC" id="2.7.4.2" evidence="2"/>
<evidence type="ECO:0000259" key="8">
    <source>
        <dbReference type="Pfam" id="PF08544"/>
    </source>
</evidence>
<organism evidence="9 10">
    <name type="scientific">Oceanobacillus caeni</name>
    <dbReference type="NCBI Taxonomy" id="405946"/>
    <lineage>
        <taxon>Bacteria</taxon>
        <taxon>Bacillati</taxon>
        <taxon>Bacillota</taxon>
        <taxon>Bacilli</taxon>
        <taxon>Bacillales</taxon>
        <taxon>Bacillaceae</taxon>
        <taxon>Oceanobacillus</taxon>
    </lineage>
</organism>
<dbReference type="SUPFAM" id="SSF54211">
    <property type="entry name" value="Ribosomal protein S5 domain 2-like"/>
    <property type="match status" value="1"/>
</dbReference>
<dbReference type="SUPFAM" id="SSF55060">
    <property type="entry name" value="GHMP Kinase, C-terminal domain"/>
    <property type="match status" value="1"/>
</dbReference>
<feature type="domain" description="GHMP kinase C-terminal" evidence="8">
    <location>
        <begin position="268"/>
        <end position="336"/>
    </location>
</feature>
<evidence type="ECO:0000256" key="2">
    <source>
        <dbReference type="ARBA" id="ARBA00012958"/>
    </source>
</evidence>
<evidence type="ECO:0000256" key="5">
    <source>
        <dbReference type="ARBA" id="ARBA00022777"/>
    </source>
</evidence>
<name>A0ABR5MGJ5_9BACI</name>
<dbReference type="InterPro" id="IPR035102">
    <property type="entry name" value="Phosphomevalonate_kinase"/>
</dbReference>
<feature type="domain" description="GHMP kinase N-terminal" evidence="7">
    <location>
        <begin position="74"/>
        <end position="161"/>
    </location>
</feature>
<dbReference type="InterPro" id="IPR014721">
    <property type="entry name" value="Ribsml_uS5_D2-typ_fold_subgr"/>
</dbReference>
<dbReference type="InterPro" id="IPR036554">
    <property type="entry name" value="GHMP_kinase_C_sf"/>
</dbReference>
<dbReference type="PANTHER" id="PTHR31814">
    <property type="match status" value="1"/>
</dbReference>
<dbReference type="EMBL" id="LGTK01000065">
    <property type="protein sequence ID" value="KPH71744.1"/>
    <property type="molecule type" value="Genomic_DNA"/>
</dbReference>
<keyword evidence="6" id="KW-0067">ATP-binding</keyword>
<evidence type="ECO:0000313" key="10">
    <source>
        <dbReference type="Proteomes" id="UP000037854"/>
    </source>
</evidence>
<dbReference type="InterPro" id="IPR006204">
    <property type="entry name" value="GHMP_kinase_N_dom"/>
</dbReference>
<dbReference type="GO" id="GO:0016301">
    <property type="term" value="F:kinase activity"/>
    <property type="evidence" value="ECO:0007669"/>
    <property type="project" value="UniProtKB-KW"/>
</dbReference>
<dbReference type="InterPro" id="IPR013750">
    <property type="entry name" value="GHMP_kinase_C_dom"/>
</dbReference>
<proteinExistence type="predicted"/>
<dbReference type="Proteomes" id="UP000037854">
    <property type="component" value="Unassembled WGS sequence"/>
</dbReference>
<keyword evidence="5 9" id="KW-0418">Kinase</keyword>
<evidence type="ECO:0000259" key="7">
    <source>
        <dbReference type="Pfam" id="PF00288"/>
    </source>
</evidence>
<evidence type="ECO:0000256" key="4">
    <source>
        <dbReference type="ARBA" id="ARBA00022741"/>
    </source>
</evidence>
<keyword evidence="10" id="KW-1185">Reference proteome</keyword>
<keyword evidence="3" id="KW-0808">Transferase</keyword>
<reference evidence="9 10" key="1">
    <citation type="submission" date="2015-07" db="EMBL/GenBank/DDBJ databases">
        <title>High-quality draft genome sequence of Oceanobacillus caeni HM6, a bacillus isolated from a human feces.</title>
        <authorList>
            <person name="Kumar J."/>
            <person name="Verma M.K."/>
            <person name="Pandey R."/>
            <person name="Bhambi M."/>
            <person name="Chauhan N."/>
        </authorList>
    </citation>
    <scope>NUCLEOTIDE SEQUENCE [LARGE SCALE GENOMIC DNA]</scope>
    <source>
        <strain evidence="9 10">HM6</strain>
    </source>
</reference>
<protein>
    <recommendedName>
        <fullName evidence="2">phosphomevalonate kinase</fullName>
        <ecNumber evidence="2">2.7.4.2</ecNumber>
    </recommendedName>
</protein>
<dbReference type="Pfam" id="PF00288">
    <property type="entry name" value="GHMP_kinases_N"/>
    <property type="match status" value="1"/>
</dbReference>
<evidence type="ECO:0000313" key="9">
    <source>
        <dbReference type="EMBL" id="KPH71744.1"/>
    </source>
</evidence>
<dbReference type="InterPro" id="IPR005917">
    <property type="entry name" value="Pmev_kinase_bact"/>
</dbReference>
<gene>
    <name evidence="9" type="ORF">AFL42_14400</name>
</gene>
<dbReference type="InterPro" id="IPR020568">
    <property type="entry name" value="Ribosomal_Su5_D2-typ_SF"/>
</dbReference>
<comment type="caution">
    <text evidence="9">The sequence shown here is derived from an EMBL/GenBank/DDBJ whole genome shotgun (WGS) entry which is preliminary data.</text>
</comment>
<accession>A0ABR5MGJ5</accession>
<dbReference type="Pfam" id="PF08544">
    <property type="entry name" value="GHMP_kinases_C"/>
    <property type="match status" value="1"/>
</dbReference>
<sequence>MIAGEYAVLHPSEHLAVLAVNRFVYADIKKSTESSLTLSDFQLENIKFTIENKKVSIHTDNPRISFVQKAMTIASTYLQEKGVALSPFQLTIRSELDDKSGIKYGLGSSAAVVTSVITAMLKLFLPEEPSKDLIFRLAALSHVIAQKNGSGADVAASTYGGILNYASFQAEWLLEEYNKSLSISSLLERDWTYFSVEPLEIPEHIYFCVGWTGKAASTAELVDKVLQLKLEKPKLFEEFLENSRAAVRTLFMGLKQSDESLLYKGVKENRKALAKLGRDANAPIETPMLAKLCDLAEKLGGAGKPSGAGGGDCGIAFMPTKEKAEQLLKVWEENGIKPLSIKPNHSGATEIKNNS</sequence>
<dbReference type="Gene3D" id="3.30.230.10">
    <property type="match status" value="1"/>
</dbReference>